<dbReference type="AlphaFoldDB" id="A0A0R0BLA7"/>
<comment type="function">
    <text evidence="4">SbcCD cleaves DNA hairpin structures. These structures can inhibit DNA replication and are intermediates in certain DNA recombination reactions. The complex acts as a 3'-&gt;5' double strand exonuclease that can open hairpins. It also has a 5' single-strand endonuclease activity.</text>
</comment>
<keyword evidence="8" id="KW-1185">Reference proteome</keyword>
<dbReference type="GO" id="GO:0006260">
    <property type="term" value="P:DNA replication"/>
    <property type="evidence" value="ECO:0007669"/>
    <property type="project" value="UniProtKB-KW"/>
</dbReference>
<keyword evidence="4 7" id="KW-0269">Exonuclease</keyword>
<dbReference type="InterPro" id="IPR026843">
    <property type="entry name" value="SbcD_C"/>
</dbReference>
<dbReference type="EMBL" id="LDJH01000013">
    <property type="protein sequence ID" value="KRG57941.1"/>
    <property type="molecule type" value="Genomic_DNA"/>
</dbReference>
<dbReference type="OrthoDB" id="9773856at2"/>
<keyword evidence="4" id="KW-0235">DNA replication</keyword>
<feature type="domain" description="Nuclease SbcCD subunit D C-terminal" evidence="6">
    <location>
        <begin position="281"/>
        <end position="378"/>
    </location>
</feature>
<comment type="similarity">
    <text evidence="1 4">Belongs to the SbcD family.</text>
</comment>
<evidence type="ECO:0000259" key="5">
    <source>
        <dbReference type="Pfam" id="PF00149"/>
    </source>
</evidence>
<dbReference type="GO" id="GO:0008408">
    <property type="term" value="F:3'-5' exonuclease activity"/>
    <property type="evidence" value="ECO:0007669"/>
    <property type="project" value="InterPro"/>
</dbReference>
<dbReference type="Pfam" id="PF12320">
    <property type="entry name" value="SbcD_C"/>
    <property type="match status" value="1"/>
</dbReference>
<organism evidence="7 8">
    <name type="scientific">Stenotrophomonas koreensis</name>
    <dbReference type="NCBI Taxonomy" id="266128"/>
    <lineage>
        <taxon>Bacteria</taxon>
        <taxon>Pseudomonadati</taxon>
        <taxon>Pseudomonadota</taxon>
        <taxon>Gammaproteobacteria</taxon>
        <taxon>Lysobacterales</taxon>
        <taxon>Lysobacteraceae</taxon>
        <taxon>Stenotrophomonas</taxon>
    </lineage>
</organism>
<evidence type="ECO:0000259" key="6">
    <source>
        <dbReference type="Pfam" id="PF12320"/>
    </source>
</evidence>
<evidence type="ECO:0000256" key="2">
    <source>
        <dbReference type="ARBA" id="ARBA00011322"/>
    </source>
</evidence>
<dbReference type="RefSeq" id="WP_057666020.1">
    <property type="nucleotide sequence ID" value="NZ_LDJH01000013.1"/>
</dbReference>
<keyword evidence="4" id="KW-0233">DNA recombination</keyword>
<dbReference type="Proteomes" id="UP000051254">
    <property type="component" value="Unassembled WGS sequence"/>
</dbReference>
<keyword evidence="4" id="KW-0378">Hydrolase</keyword>
<dbReference type="PANTHER" id="PTHR30337:SF0">
    <property type="entry name" value="NUCLEASE SBCCD SUBUNIT D"/>
    <property type="match status" value="1"/>
</dbReference>
<dbReference type="InterPro" id="IPR004843">
    <property type="entry name" value="Calcineurin-like_PHP"/>
</dbReference>
<dbReference type="InterPro" id="IPR029052">
    <property type="entry name" value="Metallo-depent_PP-like"/>
</dbReference>
<dbReference type="SUPFAM" id="SSF56300">
    <property type="entry name" value="Metallo-dependent phosphatases"/>
    <property type="match status" value="1"/>
</dbReference>
<accession>A0A0R0BLA7</accession>
<dbReference type="InterPro" id="IPR050535">
    <property type="entry name" value="DNA_Repair-Maintenance_Comp"/>
</dbReference>
<dbReference type="GO" id="GO:0004519">
    <property type="term" value="F:endonuclease activity"/>
    <property type="evidence" value="ECO:0007669"/>
    <property type="project" value="UniProtKB-KW"/>
</dbReference>
<dbReference type="GO" id="GO:0006310">
    <property type="term" value="P:DNA recombination"/>
    <property type="evidence" value="ECO:0007669"/>
    <property type="project" value="UniProtKB-KW"/>
</dbReference>
<name>A0A0R0BLA7_9GAMM</name>
<dbReference type="PATRIC" id="fig|266128.3.peg.672"/>
<protein>
    <recommendedName>
        <fullName evidence="3 4">Nuclease SbcCD subunit D</fullName>
    </recommendedName>
</protein>
<sequence>MRLLHTSDWHLGQHFFGKSRQAEHAALLAWLLEQVVVQAVDAVVVAGDVFDTASPPSHAREAYHQFVLDMHDAGVQLVVLGGNHDSPAVLGESRQLLERLHTRVVPSLDRPAAEHVFALNGRDGQPGALLCAVPFIRAREVRPSLPGQETEAARQDLVAGIAGHYAAIHAAALARRQALGRPLPIVATGHLTCVGASRSESVREIYVGSLSAFPADAFPPADYIALGHIHRPQQVSASGHIRYSGSPIALGFDELGVAKQVLLVDLDAAGLQAVTPLEVPVFQPLARISATLARLPAELDAVAATLAAGQVAWLEVEVVGDELLPDLPARVAALVEDRPLEVLRLRRRRASQPALAPVLQDLDELAPAEVFERRLAAEPALEDGQRQALRERFATVVARLEEGAA</sequence>
<dbReference type="NCBIfam" id="TIGR00619">
    <property type="entry name" value="sbcd"/>
    <property type="match status" value="1"/>
</dbReference>
<dbReference type="Gene3D" id="3.60.21.10">
    <property type="match status" value="1"/>
</dbReference>
<dbReference type="Gene3D" id="3.30.160.720">
    <property type="match status" value="1"/>
</dbReference>
<keyword evidence="4" id="KW-0540">Nuclease</keyword>
<evidence type="ECO:0000256" key="1">
    <source>
        <dbReference type="ARBA" id="ARBA00010555"/>
    </source>
</evidence>
<comment type="caution">
    <text evidence="7">The sequence shown here is derived from an EMBL/GenBank/DDBJ whole genome shotgun (WGS) entry which is preliminary data.</text>
</comment>
<reference evidence="7 8" key="1">
    <citation type="submission" date="2015-05" db="EMBL/GenBank/DDBJ databases">
        <title>Genome sequencing and analysis of members of genus Stenotrophomonas.</title>
        <authorList>
            <person name="Patil P.P."/>
            <person name="Midha S."/>
            <person name="Patil P.B."/>
        </authorList>
    </citation>
    <scope>NUCLEOTIDE SEQUENCE [LARGE SCALE GENOMIC DNA]</scope>
    <source>
        <strain evidence="7 8">DSM 17805</strain>
    </source>
</reference>
<dbReference type="NCBIfam" id="NF008206">
    <property type="entry name" value="PRK10966.1"/>
    <property type="match status" value="1"/>
</dbReference>
<proteinExistence type="inferred from homology"/>
<dbReference type="STRING" id="266128.ABB25_09020"/>
<evidence type="ECO:0000313" key="7">
    <source>
        <dbReference type="EMBL" id="KRG57941.1"/>
    </source>
</evidence>
<comment type="subunit">
    <text evidence="2 4">Heterodimer of SbcC and SbcD.</text>
</comment>
<evidence type="ECO:0000256" key="4">
    <source>
        <dbReference type="RuleBase" id="RU363069"/>
    </source>
</evidence>
<evidence type="ECO:0000256" key="3">
    <source>
        <dbReference type="ARBA" id="ARBA00013365"/>
    </source>
</evidence>
<feature type="domain" description="Calcineurin-like phosphoesterase" evidence="5">
    <location>
        <begin position="1"/>
        <end position="104"/>
    </location>
</feature>
<gene>
    <name evidence="4" type="primary">sbcD</name>
    <name evidence="7" type="ORF">ABB25_09020</name>
</gene>
<dbReference type="InterPro" id="IPR004593">
    <property type="entry name" value="SbcD"/>
</dbReference>
<dbReference type="PANTHER" id="PTHR30337">
    <property type="entry name" value="COMPONENT OF ATP-DEPENDENT DSDNA EXONUCLEASE"/>
    <property type="match status" value="1"/>
</dbReference>
<keyword evidence="4" id="KW-0255">Endonuclease</keyword>
<evidence type="ECO:0000313" key="8">
    <source>
        <dbReference type="Proteomes" id="UP000051254"/>
    </source>
</evidence>
<dbReference type="Pfam" id="PF00149">
    <property type="entry name" value="Metallophos"/>
    <property type="match status" value="1"/>
</dbReference>